<dbReference type="EMBL" id="LTDL01000014">
    <property type="protein sequence ID" value="OAG31662.1"/>
    <property type="molecule type" value="Genomic_DNA"/>
</dbReference>
<comment type="catalytic activity">
    <reaction evidence="1">
        <text>aldehydo-D-ribose 5-phosphate = D-ribulose 5-phosphate</text>
        <dbReference type="Rhea" id="RHEA:14657"/>
        <dbReference type="ChEBI" id="CHEBI:58121"/>
        <dbReference type="ChEBI" id="CHEBI:58273"/>
        <dbReference type="EC" id="5.3.1.6"/>
    </reaction>
</comment>
<comment type="pathway">
    <text evidence="2">Carbohydrate degradation; pentose phosphate pathway; D-ribose 5-phosphate from D-ribulose 5-phosphate (non-oxidative stage): step 1/1.</text>
</comment>
<evidence type="ECO:0000256" key="4">
    <source>
        <dbReference type="ARBA" id="ARBA00011959"/>
    </source>
</evidence>
<evidence type="ECO:0000313" key="10">
    <source>
        <dbReference type="Proteomes" id="UP000185944"/>
    </source>
</evidence>
<dbReference type="Gene3D" id="3.40.50.1360">
    <property type="match status" value="1"/>
</dbReference>
<keyword evidence="6 9" id="KW-0413">Isomerase</keyword>
<evidence type="ECO:0000313" key="9">
    <source>
        <dbReference type="EMBL" id="OAG31662.1"/>
    </source>
</evidence>
<dbReference type="EC" id="5.3.1.6" evidence="4"/>
<protein>
    <recommendedName>
        <fullName evidence="5">Ribose-5-phosphate isomerase</fullName>
        <ecNumber evidence="4">5.3.1.6</ecNumber>
    </recommendedName>
    <alternativeName>
        <fullName evidence="8">D-ribose-5-phosphate ketol-isomerase</fullName>
    </alternativeName>
    <alternativeName>
        <fullName evidence="7">Phosphoriboisomerase</fullName>
    </alternativeName>
</protein>
<dbReference type="UniPathway" id="UPA00115">
    <property type="reaction ID" value="UER00412"/>
</dbReference>
<proteinExistence type="inferred from homology"/>
<dbReference type="Proteomes" id="UP000185944">
    <property type="component" value="Unassembled WGS sequence"/>
</dbReference>
<evidence type="ECO:0000256" key="8">
    <source>
        <dbReference type="ARBA" id="ARBA00032273"/>
    </source>
</evidence>
<comment type="similarity">
    <text evidence="3">Belongs to the ribose 5-phosphate isomerase family.</text>
</comment>
<evidence type="ECO:0000256" key="5">
    <source>
        <dbReference type="ARBA" id="ARBA00019150"/>
    </source>
</evidence>
<dbReference type="GO" id="GO:0006014">
    <property type="term" value="P:D-ribose metabolic process"/>
    <property type="evidence" value="ECO:0007669"/>
    <property type="project" value="TreeGrafter"/>
</dbReference>
<evidence type="ECO:0000256" key="3">
    <source>
        <dbReference type="ARBA" id="ARBA00008088"/>
    </source>
</evidence>
<evidence type="ECO:0000256" key="1">
    <source>
        <dbReference type="ARBA" id="ARBA00001713"/>
    </source>
</evidence>
<organism evidence="9 10">
    <name type="scientific">Nematocida displodere</name>
    <dbReference type="NCBI Taxonomy" id="1805483"/>
    <lineage>
        <taxon>Eukaryota</taxon>
        <taxon>Fungi</taxon>
        <taxon>Fungi incertae sedis</taxon>
        <taxon>Microsporidia</taxon>
        <taxon>Nematocida</taxon>
    </lineage>
</organism>
<dbReference type="SUPFAM" id="SSF75445">
    <property type="entry name" value="D-ribose-5-phosphate isomerase (RpiA), lid domain"/>
    <property type="match status" value="1"/>
</dbReference>
<dbReference type="Pfam" id="PF06026">
    <property type="entry name" value="Rib_5-P_isom_A"/>
    <property type="match status" value="1"/>
</dbReference>
<accession>A0A177EKL3</accession>
<dbReference type="RefSeq" id="XP_067545263.1">
    <property type="nucleotide sequence ID" value="XM_067687555.1"/>
</dbReference>
<dbReference type="SUPFAM" id="SSF100950">
    <property type="entry name" value="NagB/RpiA/CoA transferase-like"/>
    <property type="match status" value="1"/>
</dbReference>
<evidence type="ECO:0000256" key="7">
    <source>
        <dbReference type="ARBA" id="ARBA00029734"/>
    </source>
</evidence>
<evidence type="ECO:0000256" key="6">
    <source>
        <dbReference type="ARBA" id="ARBA00023235"/>
    </source>
</evidence>
<sequence>MKTYQEVVERWYRGEGVVGIGSGRTVALLMPHLAQKMDRKCVVVGTSTQSELLIRSSGFSPVSLSVVDSIDVYFDGADYVDEEGSVIKGYGGAIAKEKICMFLSGISVIVAQRKKVVRSFEGLLVPVEILRDSLALFTAHLDSLGLSHTLQVGSNGTSLFVTENSNGVVYVEYNREFLLSCESLPGVVSHGLVVPSKSVHVVIVDEELGRGTV</sequence>
<dbReference type="GO" id="GO:0009052">
    <property type="term" value="P:pentose-phosphate shunt, non-oxidative branch"/>
    <property type="evidence" value="ECO:0007669"/>
    <property type="project" value="InterPro"/>
</dbReference>
<dbReference type="GO" id="GO:0004751">
    <property type="term" value="F:ribose-5-phosphate isomerase activity"/>
    <property type="evidence" value="ECO:0007669"/>
    <property type="project" value="UniProtKB-EC"/>
</dbReference>
<dbReference type="STRING" id="1805483.A0A177EKL3"/>
<dbReference type="OrthoDB" id="1555531at2759"/>
<keyword evidence="10" id="KW-1185">Reference proteome</keyword>
<dbReference type="VEuPathDB" id="MicrosporidiaDB:NEDG_00137"/>
<dbReference type="InterPro" id="IPR004788">
    <property type="entry name" value="Ribose5P_isomerase_type_A"/>
</dbReference>
<reference evidence="9 10" key="1">
    <citation type="submission" date="2016-02" db="EMBL/GenBank/DDBJ databases">
        <title>Discovery of a natural microsporidian pathogen with a broad tissue tropism in Caenorhabditis elegans.</title>
        <authorList>
            <person name="Luallen R.J."/>
            <person name="Reinke A.W."/>
            <person name="Tong L."/>
            <person name="Botts M.R."/>
            <person name="Felix M.-A."/>
            <person name="Troemel E.R."/>
        </authorList>
    </citation>
    <scope>NUCLEOTIDE SEQUENCE [LARGE SCALE GENOMIC DNA]</scope>
    <source>
        <strain evidence="9 10">JUm2807</strain>
    </source>
</reference>
<evidence type="ECO:0000256" key="2">
    <source>
        <dbReference type="ARBA" id="ARBA00004988"/>
    </source>
</evidence>
<dbReference type="AlphaFoldDB" id="A0A177EKL3"/>
<comment type="caution">
    <text evidence="9">The sequence shown here is derived from an EMBL/GenBank/DDBJ whole genome shotgun (WGS) entry which is preliminary data.</text>
</comment>
<gene>
    <name evidence="9" type="ORF">NEDG_00137</name>
</gene>
<dbReference type="GO" id="GO:0005829">
    <property type="term" value="C:cytosol"/>
    <property type="evidence" value="ECO:0007669"/>
    <property type="project" value="TreeGrafter"/>
</dbReference>
<dbReference type="PANTHER" id="PTHR11934:SF0">
    <property type="entry name" value="RIBOSE-5-PHOSPHATE ISOMERASE"/>
    <property type="match status" value="1"/>
</dbReference>
<dbReference type="GeneID" id="93646487"/>
<dbReference type="Gene3D" id="3.30.70.260">
    <property type="match status" value="1"/>
</dbReference>
<dbReference type="InterPro" id="IPR037171">
    <property type="entry name" value="NagB/RpiA_transferase-like"/>
</dbReference>
<name>A0A177EKL3_9MICR</name>
<dbReference type="PANTHER" id="PTHR11934">
    <property type="entry name" value="RIBOSE-5-PHOSPHATE ISOMERASE"/>
    <property type="match status" value="1"/>
</dbReference>